<keyword evidence="2" id="KW-0812">Transmembrane</keyword>
<dbReference type="GO" id="GO:0043220">
    <property type="term" value="C:Schmidt-Lanterman incisure"/>
    <property type="evidence" value="ECO:0007669"/>
    <property type="project" value="InterPro"/>
</dbReference>
<evidence type="ECO:0000256" key="2">
    <source>
        <dbReference type="SAM" id="Phobius"/>
    </source>
</evidence>
<evidence type="ECO:0000256" key="1">
    <source>
        <dbReference type="SAM" id="MobiDB-lite"/>
    </source>
</evidence>
<dbReference type="Proteomes" id="UP000186698">
    <property type="component" value="Chromosome 2L"/>
</dbReference>
<dbReference type="InterPro" id="IPR038940">
    <property type="entry name" value="NCMAP"/>
</dbReference>
<protein>
    <submittedName>
        <fullName evidence="4">Noncompact myelin-associated protein isoform X1</fullName>
    </submittedName>
</protein>
<accession>A0A8J1M9T1</accession>
<feature type="region of interest" description="Disordered" evidence="1">
    <location>
        <begin position="69"/>
        <end position="94"/>
    </location>
</feature>
<dbReference type="GO" id="GO:0005886">
    <property type="term" value="C:plasma membrane"/>
    <property type="evidence" value="ECO:0007669"/>
    <property type="project" value="InterPro"/>
</dbReference>
<proteinExistence type="predicted"/>
<reference evidence="4" key="1">
    <citation type="submission" date="2025-08" db="UniProtKB">
        <authorList>
            <consortium name="RefSeq"/>
        </authorList>
    </citation>
    <scope>IDENTIFICATION</scope>
    <source>
        <strain evidence="4">J_2021</strain>
        <tissue evidence="4">Erythrocytes</tissue>
    </source>
</reference>
<keyword evidence="3" id="KW-1185">Reference proteome</keyword>
<gene>
    <name evidence="4" type="primary">ncmap.L</name>
</gene>
<name>A0A8J1M9T1_XENLA</name>
<dbReference type="AlphaFoldDB" id="A0A8J1M9T1"/>
<feature type="transmembrane region" description="Helical" evidence="2">
    <location>
        <begin position="30"/>
        <end position="55"/>
    </location>
</feature>
<dbReference type="GO" id="GO:0019911">
    <property type="term" value="F:structural constituent of myelin sheath"/>
    <property type="evidence" value="ECO:0007669"/>
    <property type="project" value="InterPro"/>
</dbReference>
<dbReference type="CTD" id="108708266"/>
<evidence type="ECO:0000313" key="3">
    <source>
        <dbReference type="Proteomes" id="UP000186698"/>
    </source>
</evidence>
<dbReference type="GeneID" id="108708266"/>
<feature type="compositionally biased region" description="Polar residues" evidence="1">
    <location>
        <begin position="75"/>
        <end position="94"/>
    </location>
</feature>
<sequence length="109" mass="11997">MVIFVMATTPQLMNTTVSPTNTTAKSQEQILYQSAGAIVAAIVVGVIIIFSLVLVTLKMYNRRTRTDRELKVKSTKTATTNQSTRHSNSITSQPTSLISIPTDIQLENR</sequence>
<dbReference type="OrthoDB" id="9950350at2759"/>
<dbReference type="GO" id="GO:0033270">
    <property type="term" value="C:paranode region of axon"/>
    <property type="evidence" value="ECO:0007669"/>
    <property type="project" value="InterPro"/>
</dbReference>
<dbReference type="PANTHER" id="PTHR35974:SF1">
    <property type="entry name" value="NONCOMPACT MYELIN-ASSOCIATED PROTEIN"/>
    <property type="match status" value="1"/>
</dbReference>
<keyword evidence="2" id="KW-1133">Transmembrane helix</keyword>
<dbReference type="RefSeq" id="XP_041438111.1">
    <property type="nucleotide sequence ID" value="XM_041582177.1"/>
</dbReference>
<dbReference type="PANTHER" id="PTHR35974">
    <property type="entry name" value="NONCOMPACT MYELIN-ASSOCIATED PROTEIN"/>
    <property type="match status" value="1"/>
</dbReference>
<dbReference type="GO" id="GO:0031641">
    <property type="term" value="P:regulation of myelination"/>
    <property type="evidence" value="ECO:0007669"/>
    <property type="project" value="InterPro"/>
</dbReference>
<evidence type="ECO:0000313" key="4">
    <source>
        <dbReference type="RefSeq" id="XP_041438111.1"/>
    </source>
</evidence>
<keyword evidence="2" id="KW-0472">Membrane</keyword>
<organism evidence="3 4">
    <name type="scientific">Xenopus laevis</name>
    <name type="common">African clawed frog</name>
    <dbReference type="NCBI Taxonomy" id="8355"/>
    <lineage>
        <taxon>Eukaryota</taxon>
        <taxon>Metazoa</taxon>
        <taxon>Chordata</taxon>
        <taxon>Craniata</taxon>
        <taxon>Vertebrata</taxon>
        <taxon>Euteleostomi</taxon>
        <taxon>Amphibia</taxon>
        <taxon>Batrachia</taxon>
        <taxon>Anura</taxon>
        <taxon>Pipoidea</taxon>
        <taxon>Pipidae</taxon>
        <taxon>Xenopodinae</taxon>
        <taxon>Xenopus</taxon>
        <taxon>Xenopus</taxon>
    </lineage>
</organism>